<gene>
    <name evidence="1" type="ORF">F444_14865</name>
</gene>
<accession>A0A080ZNS1</accession>
<protein>
    <submittedName>
        <fullName evidence="1">Uncharacterized protein</fullName>
    </submittedName>
</protein>
<dbReference type="EMBL" id="ANJA01002726">
    <property type="protein sequence ID" value="ETO68282.1"/>
    <property type="molecule type" value="Genomic_DNA"/>
</dbReference>
<proteinExistence type="predicted"/>
<evidence type="ECO:0000313" key="2">
    <source>
        <dbReference type="Proteomes" id="UP000028582"/>
    </source>
</evidence>
<reference evidence="1 2" key="1">
    <citation type="submission" date="2013-11" db="EMBL/GenBank/DDBJ databases">
        <title>The Genome Sequence of Phytophthora parasitica P1976.</title>
        <authorList>
            <consortium name="The Broad Institute Genomics Platform"/>
            <person name="Russ C."/>
            <person name="Tyler B."/>
            <person name="Panabieres F."/>
            <person name="Shan W."/>
            <person name="Tripathy S."/>
            <person name="Grunwald N."/>
            <person name="Machado M."/>
            <person name="Johnson C.S."/>
            <person name="Walker B."/>
            <person name="Young S."/>
            <person name="Zeng Q."/>
            <person name="Gargeya S."/>
            <person name="Fitzgerald M."/>
            <person name="Haas B."/>
            <person name="Abouelleil A."/>
            <person name="Allen A.W."/>
            <person name="Alvarado L."/>
            <person name="Arachchi H.M."/>
            <person name="Berlin A.M."/>
            <person name="Chapman S.B."/>
            <person name="Gainer-Dewar J."/>
            <person name="Goldberg J."/>
            <person name="Griggs A."/>
            <person name="Gujja S."/>
            <person name="Hansen M."/>
            <person name="Howarth C."/>
            <person name="Imamovic A."/>
            <person name="Ireland A."/>
            <person name="Larimer J."/>
            <person name="McCowan C."/>
            <person name="Murphy C."/>
            <person name="Pearson M."/>
            <person name="Poon T.W."/>
            <person name="Priest M."/>
            <person name="Roberts A."/>
            <person name="Saif S."/>
            <person name="Shea T."/>
            <person name="Sisk P."/>
            <person name="Sykes S."/>
            <person name="Wortman J."/>
            <person name="Nusbaum C."/>
            <person name="Birren B."/>
        </authorList>
    </citation>
    <scope>NUCLEOTIDE SEQUENCE [LARGE SCALE GENOMIC DNA]</scope>
    <source>
        <strain evidence="1 2">P1976</strain>
    </source>
</reference>
<organism evidence="1 2">
    <name type="scientific">Phytophthora nicotianae P1976</name>
    <dbReference type="NCBI Taxonomy" id="1317066"/>
    <lineage>
        <taxon>Eukaryota</taxon>
        <taxon>Sar</taxon>
        <taxon>Stramenopiles</taxon>
        <taxon>Oomycota</taxon>
        <taxon>Peronosporomycetes</taxon>
        <taxon>Peronosporales</taxon>
        <taxon>Peronosporaceae</taxon>
        <taxon>Phytophthora</taxon>
    </lineage>
</organism>
<comment type="caution">
    <text evidence="1">The sequence shown here is derived from an EMBL/GenBank/DDBJ whole genome shotgun (WGS) entry which is preliminary data.</text>
</comment>
<name>A0A080ZNS1_PHYNI</name>
<evidence type="ECO:0000313" key="1">
    <source>
        <dbReference type="EMBL" id="ETO68282.1"/>
    </source>
</evidence>
<dbReference type="AlphaFoldDB" id="A0A080ZNS1"/>
<dbReference type="Proteomes" id="UP000028582">
    <property type="component" value="Unassembled WGS sequence"/>
</dbReference>
<sequence>MFNVNALTCPKTPKNDYLNEPGHAPELSAGIAFTNTGQPWFEGTPRGMI</sequence>